<keyword evidence="3 11" id="KW-0813">Transport</keyword>
<evidence type="ECO:0000256" key="6">
    <source>
        <dbReference type="ARBA" id="ARBA00022792"/>
    </source>
</evidence>
<comment type="similarity">
    <text evidence="2 11">Belongs to the mitochondrial carrier (TC 2.A.29) family.</text>
</comment>
<dbReference type="AlphaFoldDB" id="A0A9W7YJP3"/>
<feature type="transmembrane region" description="Helical" evidence="12">
    <location>
        <begin position="53"/>
        <end position="75"/>
    </location>
</feature>
<feature type="repeat" description="Solcar" evidence="10">
    <location>
        <begin position="8"/>
        <end position="81"/>
    </location>
</feature>
<evidence type="ECO:0000256" key="3">
    <source>
        <dbReference type="ARBA" id="ARBA00022448"/>
    </source>
</evidence>
<evidence type="ECO:0000256" key="10">
    <source>
        <dbReference type="PROSITE-ProRule" id="PRU00282"/>
    </source>
</evidence>
<evidence type="ECO:0000256" key="5">
    <source>
        <dbReference type="ARBA" id="ARBA00022737"/>
    </source>
</evidence>
<evidence type="ECO:0000256" key="4">
    <source>
        <dbReference type="ARBA" id="ARBA00022692"/>
    </source>
</evidence>
<keyword evidence="8" id="KW-0496">Mitochondrion</keyword>
<dbReference type="FunFam" id="1.50.40.10:FF:000018">
    <property type="entry name" value="S-adenosylmethionine mitochondrial carrier protein-like"/>
    <property type="match status" value="1"/>
</dbReference>
<dbReference type="Gene3D" id="1.50.40.10">
    <property type="entry name" value="Mitochondrial carrier domain"/>
    <property type="match status" value="1"/>
</dbReference>
<keyword evidence="9 10" id="KW-0472">Membrane</keyword>
<evidence type="ECO:0000256" key="2">
    <source>
        <dbReference type="ARBA" id="ARBA00006375"/>
    </source>
</evidence>
<evidence type="ECO:0000256" key="7">
    <source>
        <dbReference type="ARBA" id="ARBA00022989"/>
    </source>
</evidence>
<keyword evidence="6" id="KW-0999">Mitochondrion inner membrane</keyword>
<evidence type="ECO:0000313" key="14">
    <source>
        <dbReference type="Proteomes" id="UP001143981"/>
    </source>
</evidence>
<proteinExistence type="inferred from homology"/>
<comment type="subcellular location">
    <subcellularLocation>
        <location evidence="1">Mitochondrion inner membrane</location>
        <topology evidence="1">Multi-pass membrane protein</topology>
    </subcellularLocation>
</comment>
<dbReference type="EMBL" id="JANBOI010000016">
    <property type="protein sequence ID" value="KAJ1735661.1"/>
    <property type="molecule type" value="Genomic_DNA"/>
</dbReference>
<keyword evidence="7 12" id="KW-1133">Transmembrane helix</keyword>
<evidence type="ECO:0000256" key="9">
    <source>
        <dbReference type="ARBA" id="ARBA00023136"/>
    </source>
</evidence>
<keyword evidence="14" id="KW-1185">Reference proteome</keyword>
<keyword evidence="4 10" id="KW-0812">Transmembrane</keyword>
<name>A0A9W7YJP3_9FUNG</name>
<organism evidence="13 14">
    <name type="scientific">Coemansia biformis</name>
    <dbReference type="NCBI Taxonomy" id="1286918"/>
    <lineage>
        <taxon>Eukaryota</taxon>
        <taxon>Fungi</taxon>
        <taxon>Fungi incertae sedis</taxon>
        <taxon>Zoopagomycota</taxon>
        <taxon>Kickxellomycotina</taxon>
        <taxon>Kickxellomycetes</taxon>
        <taxon>Kickxellales</taxon>
        <taxon>Kickxellaceae</taxon>
        <taxon>Coemansia</taxon>
    </lineage>
</organism>
<evidence type="ECO:0000256" key="11">
    <source>
        <dbReference type="RuleBase" id="RU000488"/>
    </source>
</evidence>
<dbReference type="OrthoDB" id="276989at2759"/>
<dbReference type="GO" id="GO:0005743">
    <property type="term" value="C:mitochondrial inner membrane"/>
    <property type="evidence" value="ECO:0007669"/>
    <property type="project" value="UniProtKB-SubCell"/>
</dbReference>
<reference evidence="13" key="1">
    <citation type="submission" date="2022-07" db="EMBL/GenBank/DDBJ databases">
        <title>Phylogenomic reconstructions and comparative analyses of Kickxellomycotina fungi.</title>
        <authorList>
            <person name="Reynolds N.K."/>
            <person name="Stajich J.E."/>
            <person name="Barry K."/>
            <person name="Grigoriev I.V."/>
            <person name="Crous P."/>
            <person name="Smith M.E."/>
        </authorList>
    </citation>
    <scope>NUCLEOTIDE SEQUENCE</scope>
    <source>
        <strain evidence="13">BCRC 34381</strain>
    </source>
</reference>
<sequence>MPLDVVGPSTLQCLAAGAVAGMAVDTALFPLDTIKTRLQARAGFLASGGFRGIYSGLSSAILGSAPGAAAFFLMYEKTKAALSELPERHQPLVHMLAASAGEVAACLVRVPTEVIKQRLQAGHHDSLAAAVRGTHAADGLRGFYRGFLTQVVREIPFTCIQFPIYESLKQWHARRQNRPIRSWEAAVCGSVAGGTAAALTTPLDVVKTRVMLSTSAAGSAPGLAYSGVVPTLTRIVREEGARALFRGIVPRTVWISIGGFVFLGSYEQARSTLVSAGVLANSAPAYASL</sequence>
<dbReference type="InterPro" id="IPR018108">
    <property type="entry name" value="MCP_transmembrane"/>
</dbReference>
<dbReference type="Proteomes" id="UP001143981">
    <property type="component" value="Unassembled WGS sequence"/>
</dbReference>
<feature type="repeat" description="Solcar" evidence="10">
    <location>
        <begin position="180"/>
        <end position="272"/>
    </location>
</feature>
<keyword evidence="5" id="KW-0677">Repeat</keyword>
<accession>A0A9W7YJP3</accession>
<dbReference type="PRINTS" id="PR00926">
    <property type="entry name" value="MITOCARRIER"/>
</dbReference>
<evidence type="ECO:0000256" key="1">
    <source>
        <dbReference type="ARBA" id="ARBA00004448"/>
    </source>
</evidence>
<dbReference type="PANTHER" id="PTHR45667">
    <property type="entry name" value="S-ADENOSYLMETHIONINE MITOCHONDRIAL CARRIER PROTEIN"/>
    <property type="match status" value="1"/>
</dbReference>
<dbReference type="InterPro" id="IPR023395">
    <property type="entry name" value="MCP_dom_sf"/>
</dbReference>
<dbReference type="Pfam" id="PF00153">
    <property type="entry name" value="Mito_carr"/>
    <property type="match status" value="3"/>
</dbReference>
<feature type="repeat" description="Solcar" evidence="10">
    <location>
        <begin position="89"/>
        <end position="171"/>
    </location>
</feature>
<dbReference type="InterPro" id="IPR002067">
    <property type="entry name" value="MCP"/>
</dbReference>
<evidence type="ECO:0000256" key="8">
    <source>
        <dbReference type="ARBA" id="ARBA00023128"/>
    </source>
</evidence>
<evidence type="ECO:0000256" key="12">
    <source>
        <dbReference type="SAM" id="Phobius"/>
    </source>
</evidence>
<dbReference type="PROSITE" id="PS50920">
    <property type="entry name" value="SOLCAR"/>
    <property type="match status" value="3"/>
</dbReference>
<comment type="caution">
    <text evidence="13">The sequence shown here is derived from an EMBL/GenBank/DDBJ whole genome shotgun (WGS) entry which is preliminary data.</text>
</comment>
<protein>
    <submittedName>
        <fullName evidence="13">S-adenosylmethionine transporter</fullName>
    </submittedName>
</protein>
<gene>
    <name evidence="13" type="primary">PET8</name>
    <name evidence="13" type="ORF">LPJ61_000419</name>
</gene>
<dbReference type="SUPFAM" id="SSF103506">
    <property type="entry name" value="Mitochondrial carrier"/>
    <property type="match status" value="1"/>
</dbReference>
<dbReference type="GO" id="GO:0055085">
    <property type="term" value="P:transmembrane transport"/>
    <property type="evidence" value="ECO:0007669"/>
    <property type="project" value="InterPro"/>
</dbReference>
<evidence type="ECO:0000313" key="13">
    <source>
        <dbReference type="EMBL" id="KAJ1735661.1"/>
    </source>
</evidence>